<dbReference type="Proteomes" id="UP001385892">
    <property type="component" value="Unassembled WGS sequence"/>
</dbReference>
<dbReference type="PROSITE" id="PS51318">
    <property type="entry name" value="TAT"/>
    <property type="match status" value="1"/>
</dbReference>
<reference evidence="6 7" key="1">
    <citation type="submission" date="2024-03" db="EMBL/GenBank/DDBJ databases">
        <title>Novel species of the genus Variovorax.</title>
        <authorList>
            <person name="Liu Q."/>
            <person name="Xin Y.-H."/>
        </authorList>
    </citation>
    <scope>NUCLEOTIDE SEQUENCE [LARGE SCALE GENOMIC DNA]</scope>
    <source>
        <strain evidence="6 7">KACC 18900</strain>
    </source>
</reference>
<dbReference type="SUPFAM" id="SSF52833">
    <property type="entry name" value="Thioredoxin-like"/>
    <property type="match status" value="1"/>
</dbReference>
<gene>
    <name evidence="6" type="ORF">WKW82_21105</name>
</gene>
<keyword evidence="7" id="KW-1185">Reference proteome</keyword>
<name>A0ABU8WQI5_9BURK</name>
<accession>A0ABU8WQI5</accession>
<dbReference type="EMBL" id="JBBKZT010000009">
    <property type="protein sequence ID" value="MEJ8849169.1"/>
    <property type="molecule type" value="Genomic_DNA"/>
</dbReference>
<feature type="domain" description="Thioredoxin" evidence="5">
    <location>
        <begin position="59"/>
        <end position="218"/>
    </location>
</feature>
<evidence type="ECO:0000256" key="4">
    <source>
        <dbReference type="SAM" id="SignalP"/>
    </source>
</evidence>
<evidence type="ECO:0000256" key="2">
    <source>
        <dbReference type="ARBA" id="ARBA00023008"/>
    </source>
</evidence>
<proteinExistence type="inferred from homology"/>
<keyword evidence="4" id="KW-0732">Signal</keyword>
<evidence type="ECO:0000256" key="1">
    <source>
        <dbReference type="ARBA" id="ARBA00010996"/>
    </source>
</evidence>
<keyword evidence="2" id="KW-0186">Copper</keyword>
<dbReference type="InterPro" id="IPR036249">
    <property type="entry name" value="Thioredoxin-like_sf"/>
</dbReference>
<dbReference type="Pfam" id="PF02630">
    <property type="entry name" value="SCO1-SenC"/>
    <property type="match status" value="1"/>
</dbReference>
<dbReference type="PROSITE" id="PS51352">
    <property type="entry name" value="THIOREDOXIN_2"/>
    <property type="match status" value="1"/>
</dbReference>
<evidence type="ECO:0000259" key="5">
    <source>
        <dbReference type="PROSITE" id="PS51352"/>
    </source>
</evidence>
<evidence type="ECO:0000313" key="7">
    <source>
        <dbReference type="Proteomes" id="UP001385892"/>
    </source>
</evidence>
<dbReference type="Gene3D" id="3.40.30.10">
    <property type="entry name" value="Glutaredoxin"/>
    <property type="match status" value="1"/>
</dbReference>
<protein>
    <submittedName>
        <fullName evidence="6">SCO family protein</fullName>
    </submittedName>
</protein>
<feature type="region of interest" description="Disordered" evidence="3">
    <location>
        <begin position="1"/>
        <end position="20"/>
    </location>
</feature>
<comment type="caution">
    <text evidence="6">The sequence shown here is derived from an EMBL/GenBank/DDBJ whole genome shotgun (WGS) entry which is preliminary data.</text>
</comment>
<dbReference type="InterPro" id="IPR006311">
    <property type="entry name" value="TAT_signal"/>
</dbReference>
<dbReference type="InterPro" id="IPR003782">
    <property type="entry name" value="SCO1/SenC"/>
</dbReference>
<feature type="signal peptide" evidence="4">
    <location>
        <begin position="1"/>
        <end position="42"/>
    </location>
</feature>
<dbReference type="InterPro" id="IPR013766">
    <property type="entry name" value="Thioredoxin_domain"/>
</dbReference>
<evidence type="ECO:0000256" key="3">
    <source>
        <dbReference type="SAM" id="MobiDB-lite"/>
    </source>
</evidence>
<sequence length="218" mass="22712">MNQKERGAMMQSGHPSGPGRRRFLVALSGMAVAAAAPTSALAHATHAAPAGGSPTQTLLLPARPVSRLRLRMVGGGTSELRTLVGGQVTAVQLMFTGCGTTCLTQGALFAALQDRLAGQRRDGRLLSISIDALGDDPKVLAGWLGRFGAQRGLWSAGVPSVQETDRLLAEFSIGALAVNAAEHLNRVFVVDAGGYLRVVTSLDPSADQVMRAMDIARS</sequence>
<dbReference type="RefSeq" id="WP_340344292.1">
    <property type="nucleotide sequence ID" value="NZ_JBBKZT010000009.1"/>
</dbReference>
<comment type="similarity">
    <text evidence="1">Belongs to the SCO1/2 family.</text>
</comment>
<evidence type="ECO:0000313" key="6">
    <source>
        <dbReference type="EMBL" id="MEJ8849169.1"/>
    </source>
</evidence>
<organism evidence="6 7">
    <name type="scientific">Variovorax rhizosphaerae</name>
    <dbReference type="NCBI Taxonomy" id="1836200"/>
    <lineage>
        <taxon>Bacteria</taxon>
        <taxon>Pseudomonadati</taxon>
        <taxon>Pseudomonadota</taxon>
        <taxon>Betaproteobacteria</taxon>
        <taxon>Burkholderiales</taxon>
        <taxon>Comamonadaceae</taxon>
        <taxon>Variovorax</taxon>
    </lineage>
</organism>
<feature type="chain" id="PRO_5045530996" evidence="4">
    <location>
        <begin position="43"/>
        <end position="218"/>
    </location>
</feature>